<keyword evidence="4" id="KW-1185">Reference proteome</keyword>
<evidence type="ECO:0000259" key="2">
    <source>
        <dbReference type="Pfam" id="PF00149"/>
    </source>
</evidence>
<feature type="domain" description="Calcineurin-like phosphoesterase" evidence="2">
    <location>
        <begin position="31"/>
        <end position="307"/>
    </location>
</feature>
<name>A0ABT0RKI2_9SPHN</name>
<dbReference type="PANTHER" id="PTHR46546">
    <property type="entry name" value="SHEWANELLA-LIKE PROTEIN PHOSPHATASE 1"/>
    <property type="match status" value="1"/>
</dbReference>
<protein>
    <submittedName>
        <fullName evidence="3">Metallophosphoesterase</fullName>
    </submittedName>
</protein>
<accession>A0ABT0RKI2</accession>
<feature type="chain" id="PRO_5045366384" evidence="1">
    <location>
        <begin position="29"/>
        <end position="355"/>
    </location>
</feature>
<reference evidence="3" key="1">
    <citation type="submission" date="2022-05" db="EMBL/GenBank/DDBJ databases">
        <authorList>
            <person name="Jo J.-H."/>
            <person name="Im W.-T."/>
        </authorList>
    </citation>
    <scope>NUCLEOTIDE SEQUENCE</scope>
    <source>
        <strain evidence="3">SE158</strain>
    </source>
</reference>
<keyword evidence="1" id="KW-0732">Signal</keyword>
<gene>
    <name evidence="3" type="ORF">LZ536_04455</name>
</gene>
<feature type="signal peptide" evidence="1">
    <location>
        <begin position="1"/>
        <end position="28"/>
    </location>
</feature>
<dbReference type="Pfam" id="PF00149">
    <property type="entry name" value="Metallophos"/>
    <property type="match status" value="1"/>
</dbReference>
<dbReference type="Proteomes" id="UP001165363">
    <property type="component" value="Unassembled WGS sequence"/>
</dbReference>
<dbReference type="PANTHER" id="PTHR46546:SF4">
    <property type="entry name" value="SHEWANELLA-LIKE PROTEIN PHOSPHATASE 1"/>
    <property type="match status" value="1"/>
</dbReference>
<dbReference type="Gene3D" id="3.60.21.10">
    <property type="match status" value="1"/>
</dbReference>
<dbReference type="InterPro" id="IPR029052">
    <property type="entry name" value="Metallo-depent_PP-like"/>
</dbReference>
<dbReference type="SUPFAM" id="SSF56300">
    <property type="entry name" value="Metallo-dependent phosphatases"/>
    <property type="match status" value="1"/>
</dbReference>
<evidence type="ECO:0000256" key="1">
    <source>
        <dbReference type="SAM" id="SignalP"/>
    </source>
</evidence>
<evidence type="ECO:0000313" key="4">
    <source>
        <dbReference type="Proteomes" id="UP001165363"/>
    </source>
</evidence>
<organism evidence="3 4">
    <name type="scientific">Sphingomonas alba</name>
    <dbReference type="NCBI Taxonomy" id="2908208"/>
    <lineage>
        <taxon>Bacteria</taxon>
        <taxon>Pseudomonadati</taxon>
        <taxon>Pseudomonadota</taxon>
        <taxon>Alphaproteobacteria</taxon>
        <taxon>Sphingomonadales</taxon>
        <taxon>Sphingomonadaceae</taxon>
        <taxon>Sphingomonas</taxon>
    </lineage>
</organism>
<sequence>MVRRLWSAISFVISVLAFSALSATPAEAQQRIVAVGDLHGDYNVWLDIARGAGLIDTGNHWAGGRTTLVQQGDIVDRGPDSLKIIRHLQKLQKEASKAGGKVVVLLGNHEAMNMTGDLRYVDAGEFAAFADSRSEALRQATWEANSKTFTAFYKSRQPAASDKDIKAAWFAEMPLGRLEHDRAWAPDGEVGRWVSSLPAVARIGDSIFVHGGLSAAYANVPVEQINSRADAALKARNTAPTAIINDPLGPLWYRGNITRGSLDQENWAEALKANPAIANTPRPSIDAELDAVLAGFGVKRLVVAHTPNLPGIEISHGGKLIRIDTGNSRYYNGQPSWLEINGDRVTPHAVARSTH</sequence>
<comment type="caution">
    <text evidence="3">The sequence shown here is derived from an EMBL/GenBank/DDBJ whole genome shotgun (WGS) entry which is preliminary data.</text>
</comment>
<dbReference type="EMBL" id="JAMGBD010000001">
    <property type="protein sequence ID" value="MCL6683157.1"/>
    <property type="molecule type" value="Genomic_DNA"/>
</dbReference>
<dbReference type="RefSeq" id="WP_249847100.1">
    <property type="nucleotide sequence ID" value="NZ_JAMGBD010000001.1"/>
</dbReference>
<proteinExistence type="predicted"/>
<evidence type="ECO:0000313" key="3">
    <source>
        <dbReference type="EMBL" id="MCL6683157.1"/>
    </source>
</evidence>
<dbReference type="InterPro" id="IPR004843">
    <property type="entry name" value="Calcineurin-like_PHP"/>
</dbReference>